<dbReference type="SUPFAM" id="SSF57716">
    <property type="entry name" value="Glucocorticoid receptor-like (DNA-binding domain)"/>
    <property type="match status" value="1"/>
</dbReference>
<feature type="compositionally biased region" description="Basic and acidic residues" evidence="10">
    <location>
        <begin position="209"/>
        <end position="222"/>
    </location>
</feature>
<dbReference type="AlphaFoldDB" id="A0A1B1BFT9"/>
<dbReference type="GO" id="GO:0004797">
    <property type="term" value="F:thymidine kinase activity"/>
    <property type="evidence" value="ECO:0007669"/>
    <property type="project" value="UniProtKB-EC"/>
</dbReference>
<dbReference type="Gene3D" id="3.40.50.300">
    <property type="entry name" value="P-loop containing nucleotide triphosphate hydrolases"/>
    <property type="match status" value="1"/>
</dbReference>
<name>A0A1B1BFT9_9MICO</name>
<organism evidence="11 12">
    <name type="scientific">Cryobacterium arcticum</name>
    <dbReference type="NCBI Taxonomy" id="670052"/>
    <lineage>
        <taxon>Bacteria</taxon>
        <taxon>Bacillati</taxon>
        <taxon>Actinomycetota</taxon>
        <taxon>Actinomycetes</taxon>
        <taxon>Micrococcales</taxon>
        <taxon>Microbacteriaceae</taxon>
        <taxon>Cryobacterium</taxon>
    </lineage>
</organism>
<evidence type="ECO:0000313" key="11">
    <source>
        <dbReference type="EMBL" id="ANP71445.1"/>
    </source>
</evidence>
<dbReference type="PANTHER" id="PTHR11441">
    <property type="entry name" value="THYMIDINE KINASE"/>
    <property type="match status" value="1"/>
</dbReference>
<dbReference type="STRING" id="670052.PA27867_0474"/>
<dbReference type="GO" id="GO:0005829">
    <property type="term" value="C:cytosol"/>
    <property type="evidence" value="ECO:0007669"/>
    <property type="project" value="TreeGrafter"/>
</dbReference>
<dbReference type="NCBIfam" id="NF003300">
    <property type="entry name" value="PRK04296.1-5"/>
    <property type="match status" value="1"/>
</dbReference>
<evidence type="ECO:0000256" key="7">
    <source>
        <dbReference type="ARBA" id="ARBA00022840"/>
    </source>
</evidence>
<dbReference type="KEGG" id="cart:PA27867_0474"/>
<evidence type="ECO:0000256" key="3">
    <source>
        <dbReference type="ARBA" id="ARBA00022634"/>
    </source>
</evidence>
<dbReference type="GO" id="GO:0005524">
    <property type="term" value="F:ATP binding"/>
    <property type="evidence" value="ECO:0007669"/>
    <property type="project" value="UniProtKB-KW"/>
</dbReference>
<dbReference type="Proteomes" id="UP000092582">
    <property type="component" value="Chromosome 1"/>
</dbReference>
<keyword evidence="6 8" id="KW-0418">Kinase</keyword>
<evidence type="ECO:0000256" key="10">
    <source>
        <dbReference type="SAM" id="MobiDB-lite"/>
    </source>
</evidence>
<gene>
    <name evidence="11" type="ORF">PA27867_0474</name>
</gene>
<keyword evidence="12" id="KW-1185">Reference proteome</keyword>
<dbReference type="RefSeq" id="WP_084020572.1">
    <property type="nucleotide sequence ID" value="NZ_CP016282.1"/>
</dbReference>
<dbReference type="GO" id="GO:0071897">
    <property type="term" value="P:DNA biosynthetic process"/>
    <property type="evidence" value="ECO:0007669"/>
    <property type="project" value="UniProtKB-KW"/>
</dbReference>
<keyword evidence="5 8" id="KW-0547">Nucleotide-binding</keyword>
<evidence type="ECO:0000256" key="9">
    <source>
        <dbReference type="RuleBase" id="RU004165"/>
    </source>
</evidence>
<dbReference type="PANTHER" id="PTHR11441:SF0">
    <property type="entry name" value="THYMIDINE KINASE, CYTOSOLIC"/>
    <property type="match status" value="1"/>
</dbReference>
<feature type="region of interest" description="Disordered" evidence="10">
    <location>
        <begin position="209"/>
        <end position="249"/>
    </location>
</feature>
<dbReference type="OrthoDB" id="9781579at2"/>
<evidence type="ECO:0000256" key="4">
    <source>
        <dbReference type="ARBA" id="ARBA00022679"/>
    </source>
</evidence>
<keyword evidence="3 8" id="KW-0237">DNA synthesis</keyword>
<protein>
    <recommendedName>
        <fullName evidence="2 8">Thymidine kinase</fullName>
        <ecNumber evidence="2 8">2.7.1.21</ecNumber>
    </recommendedName>
</protein>
<accession>A0A1B1BFT9</accession>
<evidence type="ECO:0000256" key="5">
    <source>
        <dbReference type="ARBA" id="ARBA00022741"/>
    </source>
</evidence>
<evidence type="ECO:0000256" key="6">
    <source>
        <dbReference type="ARBA" id="ARBA00022777"/>
    </source>
</evidence>
<dbReference type="InterPro" id="IPR001267">
    <property type="entry name" value="Thymidine_kinase"/>
</dbReference>
<keyword evidence="4 8" id="KW-0808">Transferase</keyword>
<sequence>MAKLYFRYGAMNSGKSTSMLQAAYNYEERGHRVLLTKPSIDTKGDRGILSRLGVTRGVDFLLTPDTDAYTAFQEHRAAVLAGTGLDVSALLVDEAQFLTEPQVDDLLRIAIIENVPVLAYGIRTDFQTVAFPGSRRLLEVAHSLEELKTICRCGRKAVFNGRKVDGAFVFDGDQVAIDGVEVTYESLCGSCYLEESHGVLNNRRREALRHEAGHGGQERGRSTDGSLQNADSFVESAPASPPARSPSPQ</sequence>
<dbReference type="InterPro" id="IPR027417">
    <property type="entry name" value="P-loop_NTPase"/>
</dbReference>
<evidence type="ECO:0000256" key="8">
    <source>
        <dbReference type="RuleBase" id="RU000544"/>
    </source>
</evidence>
<dbReference type="Pfam" id="PF00265">
    <property type="entry name" value="TK"/>
    <property type="match status" value="1"/>
</dbReference>
<evidence type="ECO:0000256" key="2">
    <source>
        <dbReference type="ARBA" id="ARBA00012118"/>
    </source>
</evidence>
<keyword evidence="7 8" id="KW-0067">ATP-binding</keyword>
<dbReference type="EC" id="2.7.1.21" evidence="2 8"/>
<evidence type="ECO:0000256" key="1">
    <source>
        <dbReference type="ARBA" id="ARBA00007587"/>
    </source>
</evidence>
<dbReference type="SUPFAM" id="SSF52540">
    <property type="entry name" value="P-loop containing nucleoside triphosphate hydrolases"/>
    <property type="match status" value="1"/>
</dbReference>
<dbReference type="EMBL" id="CP016282">
    <property type="protein sequence ID" value="ANP71445.1"/>
    <property type="molecule type" value="Genomic_DNA"/>
</dbReference>
<comment type="catalytic activity">
    <reaction evidence="8">
        <text>thymidine + ATP = dTMP + ADP + H(+)</text>
        <dbReference type="Rhea" id="RHEA:19129"/>
        <dbReference type="ChEBI" id="CHEBI:15378"/>
        <dbReference type="ChEBI" id="CHEBI:17748"/>
        <dbReference type="ChEBI" id="CHEBI:30616"/>
        <dbReference type="ChEBI" id="CHEBI:63528"/>
        <dbReference type="ChEBI" id="CHEBI:456216"/>
        <dbReference type="EC" id="2.7.1.21"/>
    </reaction>
</comment>
<comment type="similarity">
    <text evidence="1 9">Belongs to the thymidine kinase family.</text>
</comment>
<dbReference type="PATRIC" id="fig|670052.7.peg.498"/>
<evidence type="ECO:0000313" key="12">
    <source>
        <dbReference type="Proteomes" id="UP000092582"/>
    </source>
</evidence>
<reference evidence="11 12" key="1">
    <citation type="submission" date="2016-06" db="EMBL/GenBank/DDBJ databases">
        <title>Genome sequencing of Cryobacterium arcticum PAMC 27867.</title>
        <authorList>
            <person name="Lee J."/>
            <person name="Kim O.-S."/>
        </authorList>
    </citation>
    <scope>NUCLEOTIDE SEQUENCE [LARGE SCALE GENOMIC DNA]</scope>
    <source>
        <strain evidence="11 12">PAMC 27867</strain>
    </source>
</reference>
<dbReference type="GO" id="GO:0046104">
    <property type="term" value="P:thymidine metabolic process"/>
    <property type="evidence" value="ECO:0007669"/>
    <property type="project" value="TreeGrafter"/>
</dbReference>
<feature type="compositionally biased region" description="Pro residues" evidence="10">
    <location>
        <begin position="239"/>
        <end position="249"/>
    </location>
</feature>
<proteinExistence type="inferred from homology"/>